<dbReference type="KEGG" id="mpg:Theba_2317"/>
<dbReference type="CDD" id="cd00093">
    <property type="entry name" value="HTH_XRE"/>
    <property type="match status" value="1"/>
</dbReference>
<dbReference type="InterPro" id="IPR001387">
    <property type="entry name" value="Cro/C1-type_HTH"/>
</dbReference>
<dbReference type="PROSITE" id="PS50943">
    <property type="entry name" value="HTH_CROC1"/>
    <property type="match status" value="1"/>
</dbReference>
<dbReference type="Gene3D" id="1.10.260.40">
    <property type="entry name" value="lambda repressor-like DNA-binding domains"/>
    <property type="match status" value="1"/>
</dbReference>
<proteinExistence type="predicted"/>
<evidence type="ECO:0000259" key="1">
    <source>
        <dbReference type="PROSITE" id="PS50943"/>
    </source>
</evidence>
<feature type="domain" description="HTH cro/C1-type" evidence="1">
    <location>
        <begin position="4"/>
        <end position="58"/>
    </location>
</feature>
<dbReference type="HOGENOM" id="CLU_2343068_0_0_0"/>
<gene>
    <name evidence="2" type="ORF">Theba_2317</name>
</gene>
<dbReference type="AlphaFoldDB" id="I2F7P1"/>
<accession>I2F7P1</accession>
<reference evidence="2 3" key="1">
    <citation type="journal article" date="2012" name="Genome Biol. Evol.">
        <title>Genome Sequence of the Mesophilic Thermotogales Bacterium Mesotoga prima MesG1.Ag.4.2 Reveals the Largest Thermotogales Genome To Date.</title>
        <authorList>
            <person name="Zhaxybayeva O."/>
            <person name="Swithers K.S."/>
            <person name="Foght J."/>
            <person name="Green A.G."/>
            <person name="Bruce D."/>
            <person name="Detter C."/>
            <person name="Han S."/>
            <person name="Teshima H."/>
            <person name="Han J."/>
            <person name="Woyke T."/>
            <person name="Pitluck S."/>
            <person name="Nolan M."/>
            <person name="Ivanova N."/>
            <person name="Pati A."/>
            <person name="Land M.L."/>
            <person name="Dlutek M."/>
            <person name="Doolittle W.F."/>
            <person name="Noll K.M."/>
            <person name="Nesbo C.L."/>
        </authorList>
    </citation>
    <scope>NUCLEOTIDE SEQUENCE [LARGE SCALE GENOMIC DNA]</scope>
    <source>
        <strain evidence="3">mesG1.Ag.4.2</strain>
    </source>
</reference>
<dbReference type="eggNOG" id="COG1476">
    <property type="taxonomic scope" value="Bacteria"/>
</dbReference>
<dbReference type="SMART" id="SM00530">
    <property type="entry name" value="HTH_XRE"/>
    <property type="match status" value="1"/>
</dbReference>
<dbReference type="InterPro" id="IPR010982">
    <property type="entry name" value="Lambda_DNA-bd_dom_sf"/>
</dbReference>
<sequence>MGNLRDERIIRELSQRELGEVIGKDQKYISEVELGRIIPCFRKADTLARFLGVPVERIFPCFTRTSRFPGYKDLMYLYSLGYDIAVYENAMRELTTKEAQNDG</sequence>
<name>I2F7P1_9BACT</name>
<evidence type="ECO:0000313" key="3">
    <source>
        <dbReference type="Proteomes" id="UP000002881"/>
    </source>
</evidence>
<evidence type="ECO:0000313" key="2">
    <source>
        <dbReference type="EMBL" id="AFK07944.1"/>
    </source>
</evidence>
<organism evidence="2 3">
    <name type="scientific">Mesotoga prima MesG1.Ag.4.2</name>
    <dbReference type="NCBI Taxonomy" id="660470"/>
    <lineage>
        <taxon>Bacteria</taxon>
        <taxon>Thermotogati</taxon>
        <taxon>Thermotogota</taxon>
        <taxon>Thermotogae</taxon>
        <taxon>Kosmotogales</taxon>
        <taxon>Kosmotogaceae</taxon>
        <taxon>Mesotoga</taxon>
    </lineage>
</organism>
<protein>
    <submittedName>
        <fullName evidence="2">Putative transcriptional regulator</fullName>
    </submittedName>
</protein>
<dbReference type="Pfam" id="PF01381">
    <property type="entry name" value="HTH_3"/>
    <property type="match status" value="1"/>
</dbReference>
<dbReference type="RefSeq" id="WP_014731698.1">
    <property type="nucleotide sequence ID" value="NC_017934.1"/>
</dbReference>
<keyword evidence="3" id="KW-1185">Reference proteome</keyword>
<dbReference type="GO" id="GO:0003677">
    <property type="term" value="F:DNA binding"/>
    <property type="evidence" value="ECO:0007669"/>
    <property type="project" value="InterPro"/>
</dbReference>
<dbReference type="EMBL" id="CP003532">
    <property type="protein sequence ID" value="AFK07944.1"/>
    <property type="molecule type" value="Genomic_DNA"/>
</dbReference>
<dbReference type="SUPFAM" id="SSF47413">
    <property type="entry name" value="lambda repressor-like DNA-binding domains"/>
    <property type="match status" value="1"/>
</dbReference>
<dbReference type="GeneID" id="87108038"/>
<dbReference type="Proteomes" id="UP000002881">
    <property type="component" value="Chromosome"/>
</dbReference>